<evidence type="ECO:0000313" key="2">
    <source>
        <dbReference type="Proteomes" id="UP000182692"/>
    </source>
</evidence>
<dbReference type="Pfam" id="PF14056">
    <property type="entry name" value="DUF4250"/>
    <property type="match status" value="1"/>
</dbReference>
<dbReference type="EMBL" id="FOWR01000002">
    <property type="protein sequence ID" value="SFO77726.1"/>
    <property type="molecule type" value="Genomic_DNA"/>
</dbReference>
<evidence type="ECO:0008006" key="3">
    <source>
        <dbReference type="Google" id="ProtNLM"/>
    </source>
</evidence>
<sequence length="64" mass="7415">MAIHHLEKLEAPIVYGIVNEKLRLECGSLDALIVKYDLDANELQHRLDEMGCYYDADVNQLRQK</sequence>
<reference evidence="1 2" key="1">
    <citation type="submission" date="2016-10" db="EMBL/GenBank/DDBJ databases">
        <authorList>
            <person name="de Groot N.N."/>
        </authorList>
    </citation>
    <scope>NUCLEOTIDE SEQUENCE [LARGE SCALE GENOMIC DNA]</scope>
    <source>
        <strain evidence="1 2">DSM 15893</strain>
    </source>
</reference>
<dbReference type="InterPro" id="IPR025346">
    <property type="entry name" value="DUF4250"/>
</dbReference>
<dbReference type="RefSeq" id="WP_017010509.1">
    <property type="nucleotide sequence ID" value="NZ_FOWR01000002.1"/>
</dbReference>
<dbReference type="Proteomes" id="UP000182692">
    <property type="component" value="Unassembled WGS sequence"/>
</dbReference>
<name>A0A1I5JZE1_9GAMM</name>
<proteinExistence type="predicted"/>
<organism evidence="1 2">
    <name type="scientific">Enterovibrio norvegicus DSM 15893</name>
    <dbReference type="NCBI Taxonomy" id="1121869"/>
    <lineage>
        <taxon>Bacteria</taxon>
        <taxon>Pseudomonadati</taxon>
        <taxon>Pseudomonadota</taxon>
        <taxon>Gammaproteobacteria</taxon>
        <taxon>Vibrionales</taxon>
        <taxon>Vibrionaceae</taxon>
        <taxon>Enterovibrio</taxon>
    </lineage>
</organism>
<dbReference type="GeneID" id="35873099"/>
<accession>A0A1I5JZE1</accession>
<evidence type="ECO:0000313" key="1">
    <source>
        <dbReference type="EMBL" id="SFO77726.1"/>
    </source>
</evidence>
<gene>
    <name evidence="1" type="ORF">SAMN03084138_00414</name>
</gene>
<dbReference type="OrthoDB" id="6197979at2"/>
<protein>
    <recommendedName>
        <fullName evidence="3">DUF4250 domain-containing protein</fullName>
    </recommendedName>
</protein>
<dbReference type="AlphaFoldDB" id="A0A1I5JZE1"/>